<evidence type="ECO:0000313" key="2">
    <source>
        <dbReference type="EMBL" id="DAE01240.1"/>
    </source>
</evidence>
<keyword evidence="1" id="KW-0812">Transmembrane</keyword>
<organism evidence="2">
    <name type="scientific">Podoviridae sp. ct3rL24</name>
    <dbReference type="NCBI Taxonomy" id="2825218"/>
    <lineage>
        <taxon>Viruses</taxon>
        <taxon>Duplodnaviria</taxon>
        <taxon>Heunggongvirae</taxon>
        <taxon>Uroviricota</taxon>
        <taxon>Caudoviricetes</taxon>
    </lineage>
</organism>
<proteinExistence type="predicted"/>
<keyword evidence="1" id="KW-1133">Transmembrane helix</keyword>
<feature type="transmembrane region" description="Helical" evidence="1">
    <location>
        <begin position="41"/>
        <end position="64"/>
    </location>
</feature>
<keyword evidence="1" id="KW-0472">Membrane</keyword>
<sequence>MKVISLKIKNVHYVQFSIIKCSFYAKNEIYRRGYTSYSDNFIQFVCMFYTIPAIYEIVQAVMLLRSTYLTRIVWHVFIVFIERSYAGTVYNTQGERPKVPHVLHHLIGELTSMAFKHHMTI</sequence>
<reference evidence="2" key="1">
    <citation type="journal article" date="2021" name="Proc. Natl. Acad. Sci. U.S.A.">
        <title>A Catalog of Tens of Thousands of Viruses from Human Metagenomes Reveals Hidden Associations with Chronic Diseases.</title>
        <authorList>
            <person name="Tisza M.J."/>
            <person name="Buck C.B."/>
        </authorList>
    </citation>
    <scope>NUCLEOTIDE SEQUENCE</scope>
    <source>
        <strain evidence="2">Ct3rL24</strain>
    </source>
</reference>
<name>A0A8S5P3N5_9CAUD</name>
<dbReference type="EMBL" id="BK015322">
    <property type="protein sequence ID" value="DAE01240.1"/>
    <property type="molecule type" value="Genomic_DNA"/>
</dbReference>
<evidence type="ECO:0000256" key="1">
    <source>
        <dbReference type="SAM" id="Phobius"/>
    </source>
</evidence>
<protein>
    <submittedName>
        <fullName evidence="2">Uncharacterized protein</fullName>
    </submittedName>
</protein>
<accession>A0A8S5P3N5</accession>